<dbReference type="SMART" id="SM00448">
    <property type="entry name" value="REC"/>
    <property type="match status" value="1"/>
</dbReference>
<dbReference type="Proteomes" id="UP000269301">
    <property type="component" value="Unassembled WGS sequence"/>
</dbReference>
<gene>
    <name evidence="4" type="ORF">D8M06_00250</name>
</gene>
<dbReference type="EMBL" id="RBZP01000001">
    <property type="protein sequence ID" value="RKQ37272.1"/>
    <property type="molecule type" value="Genomic_DNA"/>
</dbReference>
<dbReference type="InterPro" id="IPR011006">
    <property type="entry name" value="CheY-like_superfamily"/>
</dbReference>
<dbReference type="PANTHER" id="PTHR37299:SF1">
    <property type="entry name" value="STAGE 0 SPORULATION PROTEIN A HOMOLOG"/>
    <property type="match status" value="1"/>
</dbReference>
<reference evidence="4 5" key="1">
    <citation type="journal article" date="2016" name="Int. J. Syst. Evol. Microbiol.">
        <title>Oceanobacillus halophilus sp. nov., a novel moderately halophilic bacterium from a hypersaline lake.</title>
        <authorList>
            <person name="Amoozegar M.A."/>
            <person name="Bagheri M."/>
            <person name="Makhdoumi A."/>
            <person name="Nikou M.M."/>
            <person name="Fazeli S.A.S."/>
            <person name="Schumann P."/>
            <person name="Sproer C."/>
            <person name="Sanchez-Porro C."/>
            <person name="Ventosa A."/>
        </authorList>
    </citation>
    <scope>NUCLEOTIDE SEQUENCE [LARGE SCALE GENOMIC DNA]</scope>
    <source>
        <strain evidence="4 5">DSM 23996</strain>
    </source>
</reference>
<dbReference type="Gene3D" id="3.40.50.2300">
    <property type="match status" value="1"/>
</dbReference>
<dbReference type="Gene3D" id="2.40.50.40">
    <property type="match status" value="1"/>
</dbReference>
<dbReference type="GO" id="GO:0003677">
    <property type="term" value="F:DNA binding"/>
    <property type="evidence" value="ECO:0007669"/>
    <property type="project" value="UniProtKB-KW"/>
</dbReference>
<organism evidence="4 5">
    <name type="scientific">Oceanobacillus halophilus</name>
    <dbReference type="NCBI Taxonomy" id="930130"/>
    <lineage>
        <taxon>Bacteria</taxon>
        <taxon>Bacillati</taxon>
        <taxon>Bacillota</taxon>
        <taxon>Bacilli</taxon>
        <taxon>Bacillales</taxon>
        <taxon>Bacillaceae</taxon>
        <taxon>Oceanobacillus</taxon>
    </lineage>
</organism>
<dbReference type="RefSeq" id="WP_121202355.1">
    <property type="nucleotide sequence ID" value="NZ_RBZP01000001.1"/>
</dbReference>
<dbReference type="GO" id="GO:0000156">
    <property type="term" value="F:phosphorelay response regulator activity"/>
    <property type="evidence" value="ECO:0007669"/>
    <property type="project" value="InterPro"/>
</dbReference>
<dbReference type="Pfam" id="PF04397">
    <property type="entry name" value="LytTR"/>
    <property type="match status" value="1"/>
</dbReference>
<dbReference type="Gene3D" id="2.20.25.10">
    <property type="match status" value="1"/>
</dbReference>
<dbReference type="InterPro" id="IPR001789">
    <property type="entry name" value="Sig_transdc_resp-reg_receiver"/>
</dbReference>
<dbReference type="InterPro" id="IPR046947">
    <property type="entry name" value="LytR-like"/>
</dbReference>
<evidence type="ECO:0000256" key="1">
    <source>
        <dbReference type="PROSITE-ProRule" id="PRU00169"/>
    </source>
</evidence>
<dbReference type="OrthoDB" id="9809318at2"/>
<name>A0A495ABJ1_9BACI</name>
<keyword evidence="4" id="KW-0238">DNA-binding</keyword>
<protein>
    <submittedName>
        <fullName evidence="4">DNA-binding response regulator</fullName>
    </submittedName>
</protein>
<evidence type="ECO:0000313" key="4">
    <source>
        <dbReference type="EMBL" id="RKQ37272.1"/>
    </source>
</evidence>
<dbReference type="PROSITE" id="PS50930">
    <property type="entry name" value="HTH_LYTTR"/>
    <property type="match status" value="1"/>
</dbReference>
<dbReference type="CDD" id="cd17532">
    <property type="entry name" value="REC_LytTR_AlgR-like"/>
    <property type="match status" value="1"/>
</dbReference>
<dbReference type="AlphaFoldDB" id="A0A495ABJ1"/>
<keyword evidence="5" id="KW-1185">Reference proteome</keyword>
<sequence length="245" mass="28164">MKIKAMIAEDERLAREELIYLLQKEQHVILYPSAENGEQLLSLFQEYQPDVIFLDIHMPGLSGIEIAKKLRTKQGKGPLIVFTTAYDSYGVQAFDLQATDYLLKPFDSVRFKTAMKRVREALSSREPLKPKIDKLIITEDERMVVVEPKKIGFAVREGRVLKIHTINNEVIETKMSLKELEDKLAGFSFYRPHRSYLVNMDAIREITPWFNGAYNLVIKDPIKSTVPVSRTAAKGLFEVLYGERI</sequence>
<dbReference type="PROSITE" id="PS50110">
    <property type="entry name" value="RESPONSE_REGULATORY"/>
    <property type="match status" value="1"/>
</dbReference>
<dbReference type="SMART" id="SM00850">
    <property type="entry name" value="LytTR"/>
    <property type="match status" value="1"/>
</dbReference>
<feature type="domain" description="HTH LytTR-type" evidence="3">
    <location>
        <begin position="135"/>
        <end position="242"/>
    </location>
</feature>
<feature type="modified residue" description="4-aspartylphosphate" evidence="1">
    <location>
        <position position="55"/>
    </location>
</feature>
<dbReference type="InterPro" id="IPR007492">
    <property type="entry name" value="LytTR_DNA-bd_dom"/>
</dbReference>
<dbReference type="PANTHER" id="PTHR37299">
    <property type="entry name" value="TRANSCRIPTIONAL REGULATOR-RELATED"/>
    <property type="match status" value="1"/>
</dbReference>
<feature type="domain" description="Response regulatory" evidence="2">
    <location>
        <begin position="4"/>
        <end position="119"/>
    </location>
</feature>
<keyword evidence="1" id="KW-0597">Phosphoprotein</keyword>
<accession>A0A495ABJ1</accession>
<evidence type="ECO:0000313" key="5">
    <source>
        <dbReference type="Proteomes" id="UP000269301"/>
    </source>
</evidence>
<evidence type="ECO:0000259" key="3">
    <source>
        <dbReference type="PROSITE" id="PS50930"/>
    </source>
</evidence>
<dbReference type="SUPFAM" id="SSF52172">
    <property type="entry name" value="CheY-like"/>
    <property type="match status" value="1"/>
</dbReference>
<proteinExistence type="predicted"/>
<dbReference type="Pfam" id="PF00072">
    <property type="entry name" value="Response_reg"/>
    <property type="match status" value="1"/>
</dbReference>
<evidence type="ECO:0000259" key="2">
    <source>
        <dbReference type="PROSITE" id="PS50110"/>
    </source>
</evidence>
<comment type="caution">
    <text evidence="4">The sequence shown here is derived from an EMBL/GenBank/DDBJ whole genome shotgun (WGS) entry which is preliminary data.</text>
</comment>